<feature type="binding site" evidence="5">
    <location>
        <position position="136"/>
    </location>
    <ligand>
        <name>S-adenosyl-L-methionine</name>
        <dbReference type="ChEBI" id="CHEBI:59789"/>
    </ligand>
</feature>
<feature type="binding site" evidence="5">
    <location>
        <position position="41"/>
    </location>
    <ligand>
        <name>S-adenosyl-L-methionine</name>
        <dbReference type="ChEBI" id="CHEBI:59789"/>
    </ligand>
</feature>
<dbReference type="InterPro" id="IPR029063">
    <property type="entry name" value="SAM-dependent_MTases_sf"/>
</dbReference>
<dbReference type="PANTHER" id="PTHR43464:SF19">
    <property type="entry name" value="UBIQUINONE BIOSYNTHESIS O-METHYLTRANSFERASE, MITOCHONDRIAL"/>
    <property type="match status" value="1"/>
</dbReference>
<keyword evidence="1 5" id="KW-0489">Methyltransferase</keyword>
<organism evidence="6 7">
    <name type="scientific">Aliidongia dinghuensis</name>
    <dbReference type="NCBI Taxonomy" id="1867774"/>
    <lineage>
        <taxon>Bacteria</taxon>
        <taxon>Pseudomonadati</taxon>
        <taxon>Pseudomonadota</taxon>
        <taxon>Alphaproteobacteria</taxon>
        <taxon>Rhodospirillales</taxon>
        <taxon>Dongiaceae</taxon>
        <taxon>Aliidongia</taxon>
    </lineage>
</organism>
<dbReference type="NCBIfam" id="TIGR01983">
    <property type="entry name" value="UbiG"/>
    <property type="match status" value="1"/>
</dbReference>
<dbReference type="Proteomes" id="UP000646365">
    <property type="component" value="Unassembled WGS sequence"/>
</dbReference>
<evidence type="ECO:0000313" key="6">
    <source>
        <dbReference type="EMBL" id="GGF00165.1"/>
    </source>
</evidence>
<dbReference type="EMBL" id="BMJQ01000001">
    <property type="protein sequence ID" value="GGF00165.1"/>
    <property type="molecule type" value="Genomic_DNA"/>
</dbReference>
<dbReference type="GO" id="GO:0032259">
    <property type="term" value="P:methylation"/>
    <property type="evidence" value="ECO:0007669"/>
    <property type="project" value="UniProtKB-KW"/>
</dbReference>
<evidence type="ECO:0000256" key="2">
    <source>
        <dbReference type="ARBA" id="ARBA00022679"/>
    </source>
</evidence>
<reference evidence="6" key="1">
    <citation type="journal article" date="2014" name="Int. J. Syst. Evol. Microbiol.">
        <title>Complete genome sequence of Corynebacterium casei LMG S-19264T (=DSM 44701T), isolated from a smear-ripened cheese.</title>
        <authorList>
            <consortium name="US DOE Joint Genome Institute (JGI-PGF)"/>
            <person name="Walter F."/>
            <person name="Albersmeier A."/>
            <person name="Kalinowski J."/>
            <person name="Ruckert C."/>
        </authorList>
    </citation>
    <scope>NUCLEOTIDE SEQUENCE</scope>
    <source>
        <strain evidence="6">CGMCC 1.15725</strain>
    </source>
</reference>
<dbReference type="HAMAP" id="MF_00472">
    <property type="entry name" value="UbiG"/>
    <property type="match status" value="1"/>
</dbReference>
<keyword evidence="2 5" id="KW-0808">Transferase</keyword>
<comment type="similarity">
    <text evidence="5">Belongs to the methyltransferase superfamily. UbiG/COQ3 family.</text>
</comment>
<feature type="binding site" evidence="5">
    <location>
        <position position="72"/>
    </location>
    <ligand>
        <name>S-adenosyl-L-methionine</name>
        <dbReference type="ChEBI" id="CHEBI:59789"/>
    </ligand>
</feature>
<dbReference type="GO" id="GO:0010420">
    <property type="term" value="F:polyprenyldihydroxybenzoate methyltransferase activity"/>
    <property type="evidence" value="ECO:0007669"/>
    <property type="project" value="InterPro"/>
</dbReference>
<evidence type="ECO:0000256" key="1">
    <source>
        <dbReference type="ARBA" id="ARBA00022603"/>
    </source>
</evidence>
<evidence type="ECO:0000256" key="4">
    <source>
        <dbReference type="ARBA" id="ARBA00022691"/>
    </source>
</evidence>
<dbReference type="GO" id="GO:0102208">
    <property type="term" value="F:2-polyprenyl-6-hydroxyphenol methylase activity"/>
    <property type="evidence" value="ECO:0007669"/>
    <property type="project" value="UniProtKB-EC"/>
</dbReference>
<accession>A0A8J2YPG4</accession>
<comment type="pathway">
    <text evidence="5">Cofactor biosynthesis; ubiquinone biosynthesis.</text>
</comment>
<proteinExistence type="inferred from homology"/>
<dbReference type="PANTHER" id="PTHR43464">
    <property type="entry name" value="METHYLTRANSFERASE"/>
    <property type="match status" value="1"/>
</dbReference>
<sequence length="248" mass="26614">MTSSASSSVDPDEVARFAAIAEAWWDPNGKFRPLHKFNPTRLAYVRDRLAAHFGRDVTHRAPFQGLRLLDIGCGGGLVAEPMARLGFAVTGVDATERNIAVASAHAAEQELAIDYRFATAEDLVAQGMSFDAVLALEVIEHVADPEAFLLSVGRLVKPGGLVVVATLNRTAKAFGLAILGAEYVLGWLPRGTHTWSKFLKPSEVAAGLRHAGLTLQDLTGVTYNPLADKWHLGPDTSVNYLMTAVKIG</sequence>
<keyword evidence="3 5" id="KW-0831">Ubiquinone biosynthesis</keyword>
<evidence type="ECO:0000256" key="5">
    <source>
        <dbReference type="HAMAP-Rule" id="MF_00472"/>
    </source>
</evidence>
<dbReference type="EC" id="2.1.1.222" evidence="5"/>
<dbReference type="EC" id="2.1.1.64" evidence="5"/>
<feature type="binding site" evidence="5">
    <location>
        <position position="93"/>
    </location>
    <ligand>
        <name>S-adenosyl-L-methionine</name>
        <dbReference type="ChEBI" id="CHEBI:59789"/>
    </ligand>
</feature>
<dbReference type="UniPathway" id="UPA00232"/>
<dbReference type="AlphaFoldDB" id="A0A8J2YPG4"/>
<comment type="caution">
    <text evidence="6">The sequence shown here is derived from an EMBL/GenBank/DDBJ whole genome shotgun (WGS) entry which is preliminary data.</text>
</comment>
<comment type="function">
    <text evidence="5">O-methyltransferase that catalyzes the 2 O-methylation steps in the ubiquinone biosynthetic pathway.</text>
</comment>
<keyword evidence="4 5" id="KW-0949">S-adenosyl-L-methionine</keyword>
<dbReference type="Pfam" id="PF13489">
    <property type="entry name" value="Methyltransf_23"/>
    <property type="match status" value="1"/>
</dbReference>
<comment type="catalytic activity">
    <reaction evidence="5">
        <text>a 3-(all-trans-polyprenyl)benzene-1,2-diol + S-adenosyl-L-methionine = a 2-methoxy-6-(all-trans-polyprenyl)phenol + S-adenosyl-L-homocysteine + H(+)</text>
        <dbReference type="Rhea" id="RHEA:31411"/>
        <dbReference type="Rhea" id="RHEA-COMP:9550"/>
        <dbReference type="Rhea" id="RHEA-COMP:9551"/>
        <dbReference type="ChEBI" id="CHEBI:15378"/>
        <dbReference type="ChEBI" id="CHEBI:57856"/>
        <dbReference type="ChEBI" id="CHEBI:59789"/>
        <dbReference type="ChEBI" id="CHEBI:62729"/>
        <dbReference type="ChEBI" id="CHEBI:62731"/>
        <dbReference type="EC" id="2.1.1.222"/>
    </reaction>
</comment>
<dbReference type="RefSeq" id="WP_189041547.1">
    <property type="nucleotide sequence ID" value="NZ_BMJQ01000001.1"/>
</dbReference>
<gene>
    <name evidence="5 6" type="primary">ubiG</name>
    <name evidence="6" type="ORF">GCM10011611_02190</name>
</gene>
<evidence type="ECO:0000256" key="3">
    <source>
        <dbReference type="ARBA" id="ARBA00022688"/>
    </source>
</evidence>
<comment type="catalytic activity">
    <reaction evidence="5">
        <text>a 3-demethylubiquinol + S-adenosyl-L-methionine = a ubiquinol + S-adenosyl-L-homocysteine + H(+)</text>
        <dbReference type="Rhea" id="RHEA:44380"/>
        <dbReference type="Rhea" id="RHEA-COMP:9566"/>
        <dbReference type="Rhea" id="RHEA-COMP:10914"/>
        <dbReference type="ChEBI" id="CHEBI:15378"/>
        <dbReference type="ChEBI" id="CHEBI:17976"/>
        <dbReference type="ChEBI" id="CHEBI:57856"/>
        <dbReference type="ChEBI" id="CHEBI:59789"/>
        <dbReference type="ChEBI" id="CHEBI:84422"/>
        <dbReference type="EC" id="2.1.1.64"/>
    </reaction>
</comment>
<protein>
    <recommendedName>
        <fullName evidence="5">Ubiquinone biosynthesis O-methyltransferase</fullName>
    </recommendedName>
    <alternativeName>
        <fullName evidence="5">2-polyprenyl-6-hydroxyphenol methylase</fullName>
        <ecNumber evidence="5">2.1.1.222</ecNumber>
    </alternativeName>
    <alternativeName>
        <fullName evidence="5">3-demethylubiquinone 3-O-methyltransferase</fullName>
        <ecNumber evidence="5">2.1.1.64</ecNumber>
    </alternativeName>
</protein>
<dbReference type="CDD" id="cd02440">
    <property type="entry name" value="AdoMet_MTases"/>
    <property type="match status" value="1"/>
</dbReference>
<dbReference type="InterPro" id="IPR010233">
    <property type="entry name" value="UbiG_MeTrfase"/>
</dbReference>
<reference evidence="6" key="2">
    <citation type="submission" date="2020-09" db="EMBL/GenBank/DDBJ databases">
        <authorList>
            <person name="Sun Q."/>
            <person name="Zhou Y."/>
        </authorList>
    </citation>
    <scope>NUCLEOTIDE SEQUENCE</scope>
    <source>
        <strain evidence="6">CGMCC 1.15725</strain>
    </source>
</reference>
<keyword evidence="6" id="KW-0830">Ubiquinone</keyword>
<dbReference type="GO" id="GO:0061542">
    <property type="term" value="F:3-demethylubiquinol 3-O-methyltransferase activity"/>
    <property type="evidence" value="ECO:0007669"/>
    <property type="project" value="UniProtKB-UniRule"/>
</dbReference>
<keyword evidence="7" id="KW-1185">Reference proteome</keyword>
<evidence type="ECO:0000313" key="7">
    <source>
        <dbReference type="Proteomes" id="UP000646365"/>
    </source>
</evidence>
<dbReference type="Gene3D" id="3.40.50.150">
    <property type="entry name" value="Vaccinia Virus protein VP39"/>
    <property type="match status" value="1"/>
</dbReference>
<dbReference type="SUPFAM" id="SSF53335">
    <property type="entry name" value="S-adenosyl-L-methionine-dependent methyltransferases"/>
    <property type="match status" value="1"/>
</dbReference>
<name>A0A8J2YPG4_9PROT</name>